<comment type="catalytic activity">
    <reaction evidence="3">
        <text>di-trans,octa-cis-undecaprenyl diphosphate + H2O = di-trans,octa-cis-undecaprenyl phosphate + phosphate + H(+)</text>
        <dbReference type="Rhea" id="RHEA:28094"/>
        <dbReference type="ChEBI" id="CHEBI:15377"/>
        <dbReference type="ChEBI" id="CHEBI:15378"/>
        <dbReference type="ChEBI" id="CHEBI:43474"/>
        <dbReference type="ChEBI" id="CHEBI:58405"/>
        <dbReference type="ChEBI" id="CHEBI:60392"/>
        <dbReference type="EC" id="3.6.1.27"/>
    </reaction>
</comment>
<keyword evidence="4" id="KW-1133">Transmembrane helix</keyword>
<dbReference type="Pfam" id="PF01569">
    <property type="entry name" value="PAP2"/>
    <property type="match status" value="1"/>
</dbReference>
<feature type="domain" description="Phosphatidic acid phosphatase type 2/haloperoxidase" evidence="5">
    <location>
        <begin position="113"/>
        <end position="229"/>
    </location>
</feature>
<dbReference type="PANTHER" id="PTHR14969">
    <property type="entry name" value="SPHINGOSINE-1-PHOSPHATE PHOSPHOHYDROLASE"/>
    <property type="match status" value="1"/>
</dbReference>
<gene>
    <name evidence="6" type="ORF">DU505_09740</name>
</gene>
<name>A0A368TYJ5_9GAMM</name>
<organism evidence="6 7">
    <name type="scientific">Billgrantia montanilacus</name>
    <dbReference type="NCBI Taxonomy" id="2282305"/>
    <lineage>
        <taxon>Bacteria</taxon>
        <taxon>Pseudomonadati</taxon>
        <taxon>Pseudomonadota</taxon>
        <taxon>Gammaproteobacteria</taxon>
        <taxon>Oceanospirillales</taxon>
        <taxon>Halomonadaceae</taxon>
        <taxon>Billgrantia</taxon>
    </lineage>
</organism>
<dbReference type="OrthoDB" id="9780918at2"/>
<dbReference type="Proteomes" id="UP000252405">
    <property type="component" value="Unassembled WGS sequence"/>
</dbReference>
<feature type="transmembrane region" description="Helical" evidence="4">
    <location>
        <begin position="214"/>
        <end position="232"/>
    </location>
</feature>
<keyword evidence="4" id="KW-0472">Membrane</keyword>
<sequence length="251" mass="27783">MKHFEKTKHVGHRSFIMLARLARYEFAALLCVLILFGGVWGFVELADEVSEGDIQSIDETLLLSLRNPADYTDPLGPGWVEELGRDFTALGGVGVLVLISLGALGYLLLARRYRAALFASVAVPGGMLLSTLMKVGYDRPRPDLVPHESFVYTASFPSGHAMMSAVTYLTLAALLIRVQPELRLKAYILVQAILLTLLVGMSRVYLGVHWPTDVLAGWTAGAAWAALCWLVMRWMQRRGQVESEESWSDTE</sequence>
<dbReference type="SUPFAM" id="SSF48317">
    <property type="entry name" value="Acid phosphatase/Vanadium-dependent haloperoxidase"/>
    <property type="match status" value="1"/>
</dbReference>
<dbReference type="RefSeq" id="WP_114478784.1">
    <property type="nucleotide sequence ID" value="NZ_QPII01000005.1"/>
</dbReference>
<dbReference type="EC" id="3.6.1.27" evidence="1"/>
<feature type="transmembrane region" description="Helical" evidence="4">
    <location>
        <begin position="188"/>
        <end position="208"/>
    </location>
</feature>
<dbReference type="CDD" id="cd03392">
    <property type="entry name" value="PAP2_like_2"/>
    <property type="match status" value="1"/>
</dbReference>
<dbReference type="Gene3D" id="1.20.144.10">
    <property type="entry name" value="Phosphatidic acid phosphatase type 2/haloperoxidase"/>
    <property type="match status" value="1"/>
</dbReference>
<evidence type="ECO:0000256" key="3">
    <source>
        <dbReference type="ARBA" id="ARBA00047594"/>
    </source>
</evidence>
<evidence type="ECO:0000313" key="6">
    <source>
        <dbReference type="EMBL" id="RCV89855.1"/>
    </source>
</evidence>
<dbReference type="InterPro" id="IPR036938">
    <property type="entry name" value="PAP2/HPO_sf"/>
</dbReference>
<comment type="caution">
    <text evidence="6">The sequence shown here is derived from an EMBL/GenBank/DDBJ whole genome shotgun (WGS) entry which is preliminary data.</text>
</comment>
<dbReference type="EMBL" id="QPII01000005">
    <property type="protein sequence ID" value="RCV89855.1"/>
    <property type="molecule type" value="Genomic_DNA"/>
</dbReference>
<reference evidence="6 7" key="1">
    <citation type="submission" date="2018-07" db="EMBL/GenBank/DDBJ databases">
        <title>Halomonas montanilacus sp. nov., isolated from Lake Pengyan on Tibetan Plateau.</title>
        <authorList>
            <person name="Lu H."/>
            <person name="Xing P."/>
            <person name="Wu Q."/>
        </authorList>
    </citation>
    <scope>NUCLEOTIDE SEQUENCE [LARGE SCALE GENOMIC DNA]</scope>
    <source>
        <strain evidence="6 7">PYC7W</strain>
    </source>
</reference>
<protein>
    <recommendedName>
        <fullName evidence="1">undecaprenyl-diphosphate phosphatase</fullName>
        <ecNumber evidence="1">3.6.1.27</ecNumber>
    </recommendedName>
    <alternativeName>
        <fullName evidence="2">Undecaprenyl pyrophosphate phosphatase</fullName>
    </alternativeName>
</protein>
<evidence type="ECO:0000256" key="2">
    <source>
        <dbReference type="ARBA" id="ARBA00032707"/>
    </source>
</evidence>
<dbReference type="PANTHER" id="PTHR14969:SF13">
    <property type="entry name" value="AT30094P"/>
    <property type="match status" value="1"/>
</dbReference>
<dbReference type="GO" id="GO:0050380">
    <property type="term" value="F:undecaprenyl-diphosphatase activity"/>
    <property type="evidence" value="ECO:0007669"/>
    <property type="project" value="UniProtKB-EC"/>
</dbReference>
<proteinExistence type="predicted"/>
<dbReference type="AlphaFoldDB" id="A0A368TYJ5"/>
<dbReference type="InterPro" id="IPR000326">
    <property type="entry name" value="PAP2/HPO"/>
</dbReference>
<feature type="transmembrane region" description="Helical" evidence="4">
    <location>
        <begin position="157"/>
        <end position="176"/>
    </location>
</feature>
<evidence type="ECO:0000256" key="4">
    <source>
        <dbReference type="SAM" id="Phobius"/>
    </source>
</evidence>
<feature type="transmembrane region" description="Helical" evidence="4">
    <location>
        <begin position="116"/>
        <end position="137"/>
    </location>
</feature>
<feature type="transmembrane region" description="Helical" evidence="4">
    <location>
        <begin position="21"/>
        <end position="43"/>
    </location>
</feature>
<keyword evidence="4" id="KW-0812">Transmembrane</keyword>
<evidence type="ECO:0000256" key="1">
    <source>
        <dbReference type="ARBA" id="ARBA00012374"/>
    </source>
</evidence>
<evidence type="ECO:0000259" key="5">
    <source>
        <dbReference type="SMART" id="SM00014"/>
    </source>
</evidence>
<keyword evidence="7" id="KW-1185">Reference proteome</keyword>
<accession>A0A368TYJ5</accession>
<feature type="transmembrane region" description="Helical" evidence="4">
    <location>
        <begin position="87"/>
        <end position="109"/>
    </location>
</feature>
<dbReference type="SMART" id="SM00014">
    <property type="entry name" value="acidPPc"/>
    <property type="match status" value="1"/>
</dbReference>
<evidence type="ECO:0000313" key="7">
    <source>
        <dbReference type="Proteomes" id="UP000252405"/>
    </source>
</evidence>